<protein>
    <submittedName>
        <fullName evidence="2">Putative membrane protein</fullName>
    </submittedName>
</protein>
<name>A0A0G1XGZ3_9BACT</name>
<dbReference type="GO" id="GO:0005886">
    <property type="term" value="C:plasma membrane"/>
    <property type="evidence" value="ECO:0007669"/>
    <property type="project" value="UniProtKB-SubCell"/>
</dbReference>
<proteinExistence type="predicted"/>
<keyword evidence="1" id="KW-1133">Transmembrane helix</keyword>
<evidence type="ECO:0000313" key="3">
    <source>
        <dbReference type="Proteomes" id="UP000034846"/>
    </source>
</evidence>
<dbReference type="PANTHER" id="PTHR43471:SF10">
    <property type="entry name" value="SLL1107 PROTEIN"/>
    <property type="match status" value="1"/>
</dbReference>
<organism evidence="2 3">
    <name type="scientific">Candidatus Uhrbacteria bacterium GW2011_GWD2_52_7</name>
    <dbReference type="NCBI Taxonomy" id="1618989"/>
    <lineage>
        <taxon>Bacteria</taxon>
        <taxon>Candidatus Uhriibacteriota</taxon>
    </lineage>
</organism>
<dbReference type="EMBL" id="LCRD01000018">
    <property type="protein sequence ID" value="KKW30211.1"/>
    <property type="molecule type" value="Genomic_DNA"/>
</dbReference>
<feature type="transmembrane region" description="Helical" evidence="1">
    <location>
        <begin position="99"/>
        <end position="117"/>
    </location>
</feature>
<dbReference type="Pfam" id="PF12679">
    <property type="entry name" value="ABC2_membrane_2"/>
    <property type="match status" value="1"/>
</dbReference>
<feature type="transmembrane region" description="Helical" evidence="1">
    <location>
        <begin position="61"/>
        <end position="79"/>
    </location>
</feature>
<gene>
    <name evidence="2" type="ORF">UY72_C0018G0001</name>
</gene>
<keyword evidence="1" id="KW-0812">Transmembrane</keyword>
<evidence type="ECO:0000313" key="2">
    <source>
        <dbReference type="EMBL" id="KKW30211.1"/>
    </source>
</evidence>
<sequence length="118" mass="13132">MVISFKLMLYKLFSIAKNTFTEAIRQPVYAVIIVAAVFLFFMSPSLTMYSMDDDTKMLRELSLSTLFIAGLFIAIFSASTAITEEIETKTILTTLSKPIPRYIFILGKFIGVAGAVVL</sequence>
<reference evidence="2 3" key="1">
    <citation type="journal article" date="2015" name="Nature">
        <title>rRNA introns, odd ribosomes, and small enigmatic genomes across a large radiation of phyla.</title>
        <authorList>
            <person name="Brown C.T."/>
            <person name="Hug L.A."/>
            <person name="Thomas B.C."/>
            <person name="Sharon I."/>
            <person name="Castelle C.J."/>
            <person name="Singh A."/>
            <person name="Wilkins M.J."/>
            <person name="Williams K.H."/>
            <person name="Banfield J.F."/>
        </authorList>
    </citation>
    <scope>NUCLEOTIDE SEQUENCE [LARGE SCALE GENOMIC DNA]</scope>
</reference>
<accession>A0A0G1XGZ3</accession>
<dbReference type="GO" id="GO:0140359">
    <property type="term" value="F:ABC-type transporter activity"/>
    <property type="evidence" value="ECO:0007669"/>
    <property type="project" value="InterPro"/>
</dbReference>
<evidence type="ECO:0000256" key="1">
    <source>
        <dbReference type="SAM" id="Phobius"/>
    </source>
</evidence>
<dbReference type="AlphaFoldDB" id="A0A0G1XGZ3"/>
<keyword evidence="1" id="KW-0472">Membrane</keyword>
<dbReference type="PANTHER" id="PTHR43471">
    <property type="entry name" value="ABC TRANSPORTER PERMEASE"/>
    <property type="match status" value="1"/>
</dbReference>
<feature type="non-terminal residue" evidence="2">
    <location>
        <position position="118"/>
    </location>
</feature>
<feature type="transmembrane region" description="Helical" evidence="1">
    <location>
        <begin position="28"/>
        <end position="49"/>
    </location>
</feature>
<dbReference type="Proteomes" id="UP000034846">
    <property type="component" value="Unassembled WGS sequence"/>
</dbReference>
<comment type="caution">
    <text evidence="2">The sequence shown here is derived from an EMBL/GenBank/DDBJ whole genome shotgun (WGS) entry which is preliminary data.</text>
</comment>